<accession>A0A2D0AHN3</accession>
<sequence length="644" mass="72567">MKITKEKLKSYFKKGDKPTEDQFSQLIDSIFTKEEAIELFKKEDENKEYSYQELKNLIDTKNLIVGKKYILSDYQTKYYIEGTNSSIIEKVITNQSIFSNYGFFPTPLTDLVVGFSIEVMSLPNGYSGNIKIGDITTVYANYEDGYYLKFANGLHLVIGSTFKYKKQRYSNLRSEDTVLDSNSKPIVKPGGIVNTEVHDGTPYMQMSAIENPTVPIEKICLTAISNSSFSTQAESITFPGELLEYYFTDSIIKNEDNIAIGTRNGFITRRISKDKKIDINKDWRVQRYRRYKLSDTDWSNYILSNATDHSLYNLNDINSCTLANIKVTESHRYIAPYIENINFFQDFTNLGTIPNPFLTGTTAPSIVYGAMMEAENNSIYKHTVSISLVNNGKDYFIFPQEQLNSVKSIKINNLENTVILNLSSQLSQNNVIDIKITDGVSLSTFISGGTILSASENKQGLIKITTVDSIILNNKGSIESLCTLTTSEINNNGNLNSVTIGGMASNATSFGGSNFNIIFDPTCQIRNTIFGGKRADRLFFNNVQTNKCLFSFSRGQYLKFSNSLLYLTAFKFRGDFYSNLLSLDTTKLNTKKNNLSGYLYEVPENLSGQKIFTNTNNDLVYENYITEANGTSTNRIITLLTLSK</sequence>
<comment type="caution">
    <text evidence="1">The sequence shown here is derived from an EMBL/GenBank/DDBJ whole genome shotgun (WGS) entry which is preliminary data.</text>
</comment>
<evidence type="ECO:0000313" key="2">
    <source>
        <dbReference type="Proteomes" id="UP000198034"/>
    </source>
</evidence>
<reference evidence="1 2" key="1">
    <citation type="journal article" date="2017" name="Infect. Genet. Evol.">
        <title>Comparative genome analysis of fish pathogen Flavobacterium columnare reveals extensive sequence diversity within the species.</title>
        <authorList>
            <person name="Kayansamruaj P."/>
            <person name="Dong H.T."/>
            <person name="Hirono I."/>
            <person name="Kondo H."/>
            <person name="Senapin S."/>
            <person name="Rodkhum C."/>
        </authorList>
    </citation>
    <scope>NUCLEOTIDE SEQUENCE [LARGE SCALE GENOMIC DNA]</scope>
    <source>
        <strain evidence="1 2">1214</strain>
    </source>
</reference>
<dbReference type="EMBL" id="MTCY01000037">
    <property type="protein sequence ID" value="OWP75681.1"/>
    <property type="molecule type" value="Genomic_DNA"/>
</dbReference>
<proteinExistence type="predicted"/>
<dbReference type="Proteomes" id="UP000198034">
    <property type="component" value="Unassembled WGS sequence"/>
</dbReference>
<gene>
    <name evidence="1" type="ORF">BWK62_11475</name>
</gene>
<evidence type="ECO:0000313" key="1">
    <source>
        <dbReference type="EMBL" id="OWP75681.1"/>
    </source>
</evidence>
<protein>
    <submittedName>
        <fullName evidence="1">Uncharacterized protein</fullName>
    </submittedName>
</protein>
<organism evidence="1 2">
    <name type="scientific">Flavobacterium columnare</name>
    <dbReference type="NCBI Taxonomy" id="996"/>
    <lineage>
        <taxon>Bacteria</taxon>
        <taxon>Pseudomonadati</taxon>
        <taxon>Bacteroidota</taxon>
        <taxon>Flavobacteriia</taxon>
        <taxon>Flavobacteriales</taxon>
        <taxon>Flavobacteriaceae</taxon>
        <taxon>Flavobacterium</taxon>
    </lineage>
</organism>
<dbReference type="AlphaFoldDB" id="A0A2D0AHN3"/>
<name>A0A2D0AHN3_9FLAO</name>